<protein>
    <submittedName>
        <fullName evidence="2">Nuclear transport factor 2 family protein</fullName>
    </submittedName>
</protein>
<dbReference type="EMBL" id="BAAALD010000082">
    <property type="protein sequence ID" value="GAA1111499.1"/>
    <property type="molecule type" value="Genomic_DNA"/>
</dbReference>
<accession>A0ABN1U2C1</accession>
<dbReference type="Pfam" id="PF12680">
    <property type="entry name" value="SnoaL_2"/>
    <property type="match status" value="1"/>
</dbReference>
<dbReference type="InterPro" id="IPR032710">
    <property type="entry name" value="NTF2-like_dom_sf"/>
</dbReference>
<dbReference type="Gene3D" id="3.10.450.50">
    <property type="match status" value="1"/>
</dbReference>
<evidence type="ECO:0000313" key="2">
    <source>
        <dbReference type="EMBL" id="GAA1111499.1"/>
    </source>
</evidence>
<reference evidence="2 3" key="1">
    <citation type="journal article" date="2019" name="Int. J. Syst. Evol. Microbiol.">
        <title>The Global Catalogue of Microorganisms (GCM) 10K type strain sequencing project: providing services to taxonomists for standard genome sequencing and annotation.</title>
        <authorList>
            <consortium name="The Broad Institute Genomics Platform"/>
            <consortium name="The Broad Institute Genome Sequencing Center for Infectious Disease"/>
            <person name="Wu L."/>
            <person name="Ma J."/>
        </authorList>
    </citation>
    <scope>NUCLEOTIDE SEQUENCE [LARGE SCALE GENOMIC DNA]</scope>
    <source>
        <strain evidence="2 3">JCM 13002</strain>
    </source>
</reference>
<comment type="caution">
    <text evidence="2">The sequence shown here is derived from an EMBL/GenBank/DDBJ whole genome shotgun (WGS) entry which is preliminary data.</text>
</comment>
<name>A0ABN1U2C1_9ACTN</name>
<organism evidence="2 3">
    <name type="scientific">Kitasatospora arboriphila</name>
    <dbReference type="NCBI Taxonomy" id="258052"/>
    <lineage>
        <taxon>Bacteria</taxon>
        <taxon>Bacillati</taxon>
        <taxon>Actinomycetota</taxon>
        <taxon>Actinomycetes</taxon>
        <taxon>Kitasatosporales</taxon>
        <taxon>Streptomycetaceae</taxon>
        <taxon>Kitasatospora</taxon>
    </lineage>
</organism>
<dbReference type="RefSeq" id="WP_344626917.1">
    <property type="nucleotide sequence ID" value="NZ_BAAALD010000082.1"/>
</dbReference>
<evidence type="ECO:0000259" key="1">
    <source>
        <dbReference type="Pfam" id="PF12680"/>
    </source>
</evidence>
<dbReference type="SUPFAM" id="SSF54427">
    <property type="entry name" value="NTF2-like"/>
    <property type="match status" value="1"/>
</dbReference>
<dbReference type="Proteomes" id="UP001499987">
    <property type="component" value="Unassembled WGS sequence"/>
</dbReference>
<proteinExistence type="predicted"/>
<keyword evidence="3" id="KW-1185">Reference proteome</keyword>
<feature type="domain" description="SnoaL-like" evidence="1">
    <location>
        <begin position="11"/>
        <end position="113"/>
    </location>
</feature>
<evidence type="ECO:0000313" key="3">
    <source>
        <dbReference type="Proteomes" id="UP001499987"/>
    </source>
</evidence>
<sequence>MVESSGHARVAERFLAAFGARDDAGLRALLAEDVVWSMPGSGTISGTVHGRDAAATRAWEIAGRGVRTELLHVLVGRHGVALSLHNTAVAADGRELDEHLATVLTVRDGVITAIDSYLSDVDGMSAFFAHRTPGNRADQG</sequence>
<gene>
    <name evidence="2" type="ORF">GCM10009663_60950</name>
</gene>
<dbReference type="InterPro" id="IPR037401">
    <property type="entry name" value="SnoaL-like"/>
</dbReference>